<comment type="similarity">
    <text evidence="3 15">Belongs to the peptidase M49 family.</text>
</comment>
<proteinExistence type="inferred from homology"/>
<evidence type="ECO:0000256" key="4">
    <source>
        <dbReference type="ARBA" id="ARBA00012063"/>
    </source>
</evidence>
<comment type="subcellular location">
    <subcellularLocation>
        <location evidence="2">Cytoplasm</location>
    </subcellularLocation>
</comment>
<evidence type="ECO:0000256" key="1">
    <source>
        <dbReference type="ARBA" id="ARBA00001336"/>
    </source>
</evidence>
<dbReference type="PANTHER" id="PTHR23422">
    <property type="entry name" value="DIPEPTIDYL PEPTIDASE III-RELATED"/>
    <property type="match status" value="1"/>
</dbReference>
<dbReference type="RefSeq" id="XP_017782007.1">
    <property type="nucleotide sequence ID" value="XM_017926518.1"/>
</dbReference>
<evidence type="ECO:0000256" key="11">
    <source>
        <dbReference type="ARBA" id="ARBA00022833"/>
    </source>
</evidence>
<evidence type="ECO:0000256" key="3">
    <source>
        <dbReference type="ARBA" id="ARBA00010200"/>
    </source>
</evidence>
<evidence type="ECO:0000256" key="6">
    <source>
        <dbReference type="ARBA" id="ARBA00022438"/>
    </source>
</evidence>
<dbReference type="PANTHER" id="PTHR23422:SF11">
    <property type="entry name" value="DIPEPTIDYL PEPTIDASE 3"/>
    <property type="match status" value="1"/>
</dbReference>
<name>A0ABM1N5A7_NICVS</name>
<evidence type="ECO:0000256" key="2">
    <source>
        <dbReference type="ARBA" id="ARBA00004496"/>
    </source>
</evidence>
<dbReference type="GeneID" id="108566561"/>
<keyword evidence="12 15" id="KW-0482">Metalloprotease</keyword>
<accession>A0ABM1N5A7</accession>
<evidence type="ECO:0000313" key="16">
    <source>
        <dbReference type="Proteomes" id="UP000695000"/>
    </source>
</evidence>
<keyword evidence="16" id="KW-1185">Reference proteome</keyword>
<comment type="catalytic activity">
    <reaction evidence="1 15">
        <text>Release of an N-terminal dipeptide from a peptide comprising four or more residues, with broad specificity. Also acts on dipeptidyl 2-naphthylamides.</text>
        <dbReference type="EC" id="3.4.14.4"/>
    </reaction>
</comment>
<keyword evidence="8 15" id="KW-0645">Protease</keyword>
<keyword evidence="10 15" id="KW-0378">Hydrolase</keyword>
<keyword evidence="7 15" id="KW-0963">Cytoplasm</keyword>
<evidence type="ECO:0000256" key="10">
    <source>
        <dbReference type="ARBA" id="ARBA00022801"/>
    </source>
</evidence>
<keyword evidence="11 15" id="KW-0862">Zinc</keyword>
<evidence type="ECO:0000256" key="12">
    <source>
        <dbReference type="ARBA" id="ARBA00023049"/>
    </source>
</evidence>
<evidence type="ECO:0000256" key="5">
    <source>
        <dbReference type="ARBA" id="ARBA00014713"/>
    </source>
</evidence>
<evidence type="ECO:0000256" key="8">
    <source>
        <dbReference type="ARBA" id="ARBA00022670"/>
    </source>
</evidence>
<gene>
    <name evidence="17" type="primary">LOC108566561</name>
</gene>
<evidence type="ECO:0000256" key="14">
    <source>
        <dbReference type="ARBA" id="ARBA00032119"/>
    </source>
</evidence>
<evidence type="ECO:0000256" key="13">
    <source>
        <dbReference type="ARBA" id="ARBA00031288"/>
    </source>
</evidence>
<protein>
    <recommendedName>
        <fullName evidence="5 15">Dipeptidyl peptidase 3</fullName>
        <ecNumber evidence="4 15">3.4.14.4</ecNumber>
    </recommendedName>
    <alternativeName>
        <fullName evidence="13 15">Dipeptidyl aminopeptidase III</fullName>
    </alternativeName>
    <alternativeName>
        <fullName evidence="14 15">Dipeptidyl peptidase III</fullName>
    </alternativeName>
</protein>
<evidence type="ECO:0000256" key="15">
    <source>
        <dbReference type="PIRNR" id="PIRNR007828"/>
    </source>
</evidence>
<dbReference type="Pfam" id="PF03571">
    <property type="entry name" value="Peptidase_M49"/>
    <property type="match status" value="1"/>
</dbReference>
<dbReference type="InterPro" id="IPR005317">
    <property type="entry name" value="Dipeptidyl-peptase3"/>
</dbReference>
<reference evidence="17" key="1">
    <citation type="submission" date="2025-08" db="UniProtKB">
        <authorList>
            <consortium name="RefSeq"/>
        </authorList>
    </citation>
    <scope>IDENTIFICATION</scope>
    <source>
        <tissue evidence="17">Whole Larva</tissue>
    </source>
</reference>
<dbReference type="EC" id="3.4.14.4" evidence="4 15"/>
<dbReference type="InterPro" id="IPR039461">
    <property type="entry name" value="Peptidase_M49"/>
</dbReference>
<dbReference type="Proteomes" id="UP000695000">
    <property type="component" value="Unplaced"/>
</dbReference>
<sequence length="701" mass="78132">MSGEVDKNQHILPNDSPVVYLEATAAFNGLTEKEKLYAYHLSQASWVGGLVTLIQTSAESAPLFVLLHKLFLAQKPADLKAGALKAGLTEDEVTALLIYTAGVFSNSGNYKSFGDSKIIPGLEKDKFEVVLKQSPVWDELKSIWEQLNKSLYDLSPGRTVLGFPPHGCTTYFSKNCTQEDDDKVEKWMKSKGLECWNTRCFKTETDGKVEYEIRLAGENVGEIENEVVDGIKYRLVKGDYSPLMGTVAQHLKNAIPHTANQNQSQMLEKYVGSFVSGSLQDHKEGSRLWIKDKSPAVETYIGFIETYRDPAGVRGEFEAFVSAVNRPMSEKFAVLVNNAEKLLPLLPWSKGFEKDKFLRPDFTSLDVLTFAGSGIPAGINIPNYDDIRQTEGFKNVSLGNVIPASYQQSNTPFLNEEDKKLLEKYRVPSFEVQVGLHELLGHGSGKLFRKEKDGSVNYPPTLLNPLTGDAISSHYEPGDTYDSKFGPLSSAYEECRAEAVGLYLSLDASVLKIFGHEGEQESDDVMYVNWLSLVWAGLNSLEMWDPNRGWLQAHSQARFALTNVLIQAGVVTVSQPADDDLLITLDRTGFKGAGRNAVGYFLLQLQVLKATANVAEAQKLFKHFTDVKGPWVNYRNIVLANKRPRKMFTQPNMVLNDEKVTLKNYESSPIGLIDSWIDRFNDAGKLHSALLEISKNDAHHF</sequence>
<dbReference type="Gene3D" id="3.30.540.30">
    <property type="match status" value="3"/>
</dbReference>
<keyword evidence="9 15" id="KW-0479">Metal-binding</keyword>
<evidence type="ECO:0000256" key="9">
    <source>
        <dbReference type="ARBA" id="ARBA00022723"/>
    </source>
</evidence>
<comment type="cofactor">
    <cofactor evidence="15">
        <name>Zn(2+)</name>
        <dbReference type="ChEBI" id="CHEBI:29105"/>
    </cofactor>
    <text evidence="15">Binds 1 zinc ion per subunit.</text>
</comment>
<evidence type="ECO:0000313" key="17">
    <source>
        <dbReference type="RefSeq" id="XP_017782007.1"/>
    </source>
</evidence>
<dbReference type="PIRSF" id="PIRSF007828">
    <property type="entry name" value="Dipeptidyl-peptidase_III"/>
    <property type="match status" value="1"/>
</dbReference>
<keyword evidence="6 15" id="KW-0031">Aminopeptidase</keyword>
<organism evidence="16 17">
    <name type="scientific">Nicrophorus vespilloides</name>
    <name type="common">Boreal carrion beetle</name>
    <dbReference type="NCBI Taxonomy" id="110193"/>
    <lineage>
        <taxon>Eukaryota</taxon>
        <taxon>Metazoa</taxon>
        <taxon>Ecdysozoa</taxon>
        <taxon>Arthropoda</taxon>
        <taxon>Hexapoda</taxon>
        <taxon>Insecta</taxon>
        <taxon>Pterygota</taxon>
        <taxon>Neoptera</taxon>
        <taxon>Endopterygota</taxon>
        <taxon>Coleoptera</taxon>
        <taxon>Polyphaga</taxon>
        <taxon>Staphyliniformia</taxon>
        <taxon>Silphidae</taxon>
        <taxon>Nicrophorinae</taxon>
        <taxon>Nicrophorus</taxon>
    </lineage>
</organism>
<evidence type="ECO:0000256" key="7">
    <source>
        <dbReference type="ARBA" id="ARBA00022490"/>
    </source>
</evidence>